<dbReference type="GO" id="GO:0003676">
    <property type="term" value="F:nucleic acid binding"/>
    <property type="evidence" value="ECO:0007669"/>
    <property type="project" value="InterPro"/>
</dbReference>
<feature type="non-terminal residue" evidence="2">
    <location>
        <position position="1"/>
    </location>
</feature>
<gene>
    <name evidence="2" type="ORF">L873DRAFT_1663417</name>
</gene>
<dbReference type="Proteomes" id="UP000276215">
    <property type="component" value="Unassembled WGS sequence"/>
</dbReference>
<name>A0A3N4KH60_9PEZI</name>
<proteinExistence type="predicted"/>
<sequence length="235" mass="27028">DKRQALLILCVFMDGIPQVPPMIIFWGKGKCLHDEKPQYHPGILVKFNDKVYMNNSLFLCYIKNYLIPVLSHCPTLFMINLMGSHKTSTVLEKLRSHNITLSLILTGCTSLVQPLDSAINKPFKDLMCEQTDHAIFAAENISSFHKYIVKQWHILITSCVGDVFYKFHEEKSDIIYWVFWKVCLSLLIDGSADSELHIKGFMDLDIGDWRDDIGMVPQEAEILDTNDDNENIQFI</sequence>
<dbReference type="AlphaFoldDB" id="A0A3N4KH60"/>
<dbReference type="Pfam" id="PF03184">
    <property type="entry name" value="DDE_1"/>
    <property type="match status" value="1"/>
</dbReference>
<protein>
    <recommendedName>
        <fullName evidence="1">DDE-1 domain-containing protein</fullName>
    </recommendedName>
</protein>
<keyword evidence="3" id="KW-1185">Reference proteome</keyword>
<feature type="domain" description="DDE-1" evidence="1">
    <location>
        <begin position="3"/>
        <end position="141"/>
    </location>
</feature>
<accession>A0A3N4KH60</accession>
<dbReference type="EMBL" id="ML120354">
    <property type="protein sequence ID" value="RPB05195.1"/>
    <property type="molecule type" value="Genomic_DNA"/>
</dbReference>
<dbReference type="STRING" id="1336337.A0A3N4KH60"/>
<dbReference type="InterPro" id="IPR004875">
    <property type="entry name" value="DDE_SF_endonuclease_dom"/>
</dbReference>
<evidence type="ECO:0000313" key="3">
    <source>
        <dbReference type="Proteomes" id="UP000276215"/>
    </source>
</evidence>
<reference evidence="2 3" key="1">
    <citation type="journal article" date="2018" name="Nat. Ecol. Evol.">
        <title>Pezizomycetes genomes reveal the molecular basis of ectomycorrhizal truffle lifestyle.</title>
        <authorList>
            <person name="Murat C."/>
            <person name="Payen T."/>
            <person name="Noel B."/>
            <person name="Kuo A."/>
            <person name="Morin E."/>
            <person name="Chen J."/>
            <person name="Kohler A."/>
            <person name="Krizsan K."/>
            <person name="Balestrini R."/>
            <person name="Da Silva C."/>
            <person name="Montanini B."/>
            <person name="Hainaut M."/>
            <person name="Levati E."/>
            <person name="Barry K.W."/>
            <person name="Belfiori B."/>
            <person name="Cichocki N."/>
            <person name="Clum A."/>
            <person name="Dockter R.B."/>
            <person name="Fauchery L."/>
            <person name="Guy J."/>
            <person name="Iotti M."/>
            <person name="Le Tacon F."/>
            <person name="Lindquist E.A."/>
            <person name="Lipzen A."/>
            <person name="Malagnac F."/>
            <person name="Mello A."/>
            <person name="Molinier V."/>
            <person name="Miyauchi S."/>
            <person name="Poulain J."/>
            <person name="Riccioni C."/>
            <person name="Rubini A."/>
            <person name="Sitrit Y."/>
            <person name="Splivallo R."/>
            <person name="Traeger S."/>
            <person name="Wang M."/>
            <person name="Zifcakova L."/>
            <person name="Wipf D."/>
            <person name="Zambonelli A."/>
            <person name="Paolocci F."/>
            <person name="Nowrousian M."/>
            <person name="Ottonello S."/>
            <person name="Baldrian P."/>
            <person name="Spatafora J.W."/>
            <person name="Henrissat B."/>
            <person name="Nagy L.G."/>
            <person name="Aury J.M."/>
            <person name="Wincker P."/>
            <person name="Grigoriev I.V."/>
            <person name="Bonfante P."/>
            <person name="Martin F.M."/>
        </authorList>
    </citation>
    <scope>NUCLEOTIDE SEQUENCE [LARGE SCALE GENOMIC DNA]</scope>
    <source>
        <strain evidence="2 3">120613-1</strain>
    </source>
</reference>
<organism evidence="2 3">
    <name type="scientific">Choiromyces venosus 120613-1</name>
    <dbReference type="NCBI Taxonomy" id="1336337"/>
    <lineage>
        <taxon>Eukaryota</taxon>
        <taxon>Fungi</taxon>
        <taxon>Dikarya</taxon>
        <taxon>Ascomycota</taxon>
        <taxon>Pezizomycotina</taxon>
        <taxon>Pezizomycetes</taxon>
        <taxon>Pezizales</taxon>
        <taxon>Tuberaceae</taxon>
        <taxon>Choiromyces</taxon>
    </lineage>
</organism>
<dbReference type="OrthoDB" id="5859918at2759"/>
<evidence type="ECO:0000313" key="2">
    <source>
        <dbReference type="EMBL" id="RPB05195.1"/>
    </source>
</evidence>
<evidence type="ECO:0000259" key="1">
    <source>
        <dbReference type="Pfam" id="PF03184"/>
    </source>
</evidence>